<dbReference type="PANTHER" id="PTHR43228:SF1">
    <property type="entry name" value="TWO-COMPONENT RESPONSE REGULATOR ARR22"/>
    <property type="match status" value="1"/>
</dbReference>
<keyword evidence="1" id="KW-0597">Phosphoprotein</keyword>
<dbReference type="Pfam" id="PF00072">
    <property type="entry name" value="Response_reg"/>
    <property type="match status" value="1"/>
</dbReference>
<keyword evidence="6" id="KW-1185">Reference proteome</keyword>
<evidence type="ECO:0000313" key="5">
    <source>
        <dbReference type="EMBL" id="SBT21965.1"/>
    </source>
</evidence>
<dbReference type="PROSITE" id="PS50110">
    <property type="entry name" value="RESPONSE_REGULATORY"/>
    <property type="match status" value="1"/>
</dbReference>
<feature type="compositionally biased region" description="Basic and acidic residues" evidence="2">
    <location>
        <begin position="395"/>
        <end position="405"/>
    </location>
</feature>
<reference evidence="5 6" key="2">
    <citation type="submission" date="2016-06" db="EMBL/GenBank/DDBJ databases">
        <authorList>
            <person name="Rodrigo-Torres L."/>
            <person name="Arahal D.R."/>
        </authorList>
    </citation>
    <scope>NUCLEOTIDE SEQUENCE [LARGE SCALE GENOMIC DNA]</scope>
    <source>
        <strain evidence="5 6">CECT 5116</strain>
    </source>
</reference>
<reference evidence="4 7" key="1">
    <citation type="submission" date="2016-06" db="EMBL/GenBank/DDBJ databases">
        <authorList>
            <person name="Kjaerup R.B."/>
            <person name="Dalgaard T.S."/>
            <person name="Juul-Madsen H.R."/>
        </authorList>
    </citation>
    <scope>NUCLEOTIDE SEQUENCE [LARGE SCALE GENOMIC DNA]</scope>
    <source>
        <strain evidence="4 7">CECT 5115</strain>
    </source>
</reference>
<evidence type="ECO:0000313" key="4">
    <source>
        <dbReference type="EMBL" id="SBT19010.1"/>
    </source>
</evidence>
<feature type="modified residue" description="4-aspartylphosphate" evidence="1">
    <location>
        <position position="60"/>
    </location>
</feature>
<dbReference type="AlphaFoldDB" id="A0A1C3JVA9"/>
<evidence type="ECO:0000256" key="2">
    <source>
        <dbReference type="SAM" id="MobiDB-lite"/>
    </source>
</evidence>
<dbReference type="InterPro" id="IPR052048">
    <property type="entry name" value="ST_Response_Regulator"/>
</dbReference>
<dbReference type="InterPro" id="IPR011990">
    <property type="entry name" value="TPR-like_helical_dom_sf"/>
</dbReference>
<sequence>MSKPNFSDKTALLIEDMAEARIMQKKMLNDFGFKSIEIAMKAESAIELLRSRSYDVILSDYNLGNGKDGQQLLEEVRHSHLIPNTSTYLMVTAETSTEMVMGAIEYAPDGYITKPFSQAMLERRLLKLLENKELLLKVNKALDKSDYETAINEAKVVSEKHPALISRCNRIVGDSLISLERYKEALTVFRTCRKESRMPWAAFGEAKCHYFIGNIDIAESKFRQLTLDNKFFVSAYDWLAKTLVKKGEHEEAQAILVDAVGRSPKNLMRQIELGKLSLEVRDNLMAEMSFRRAVFLAKHSCFNDAEVYIQHMASIVALAREGDIPSRQIDNFQTTLNKVHQNFFKSPEVRTEAYLLEMELYSALGDNKTMNQIEEVWNHEIEAGQASAPSATAQKRVDHLKSLKS</sequence>
<dbReference type="SUPFAM" id="SSF48452">
    <property type="entry name" value="TPR-like"/>
    <property type="match status" value="1"/>
</dbReference>
<dbReference type="EMBL" id="FLRB01000013">
    <property type="protein sequence ID" value="SBT21965.1"/>
    <property type="molecule type" value="Genomic_DNA"/>
</dbReference>
<evidence type="ECO:0000313" key="6">
    <source>
        <dbReference type="Proteomes" id="UP000092840"/>
    </source>
</evidence>
<dbReference type="Proteomes" id="UP000092840">
    <property type="component" value="Unassembled WGS sequence"/>
</dbReference>
<dbReference type="SUPFAM" id="SSF52172">
    <property type="entry name" value="CheY-like"/>
    <property type="match status" value="1"/>
</dbReference>
<dbReference type="EMBL" id="FLRA01000023">
    <property type="protein sequence ID" value="SBT19010.1"/>
    <property type="molecule type" value="Genomic_DNA"/>
</dbReference>
<feature type="domain" description="Response regulatory" evidence="3">
    <location>
        <begin position="10"/>
        <end position="129"/>
    </location>
</feature>
<dbReference type="Gene3D" id="1.25.40.10">
    <property type="entry name" value="Tetratricopeptide repeat domain"/>
    <property type="match status" value="1"/>
</dbReference>
<proteinExistence type="predicted"/>
<protein>
    <submittedName>
        <fullName evidence="4">Chemotaxis protein CheY</fullName>
    </submittedName>
</protein>
<evidence type="ECO:0000256" key="1">
    <source>
        <dbReference type="PROSITE-ProRule" id="PRU00169"/>
    </source>
</evidence>
<dbReference type="Pfam" id="PF13181">
    <property type="entry name" value="TPR_8"/>
    <property type="match status" value="1"/>
</dbReference>
<dbReference type="Gene3D" id="3.40.50.2300">
    <property type="match status" value="1"/>
</dbReference>
<evidence type="ECO:0000313" key="7">
    <source>
        <dbReference type="Proteomes" id="UP000092871"/>
    </source>
</evidence>
<dbReference type="SMART" id="SM00448">
    <property type="entry name" value="REC"/>
    <property type="match status" value="1"/>
</dbReference>
<accession>A0A1C3JVA9</accession>
<dbReference type="RefSeq" id="WP_067038239.1">
    <property type="nucleotide sequence ID" value="NZ_FLRA01000023.1"/>
</dbReference>
<feature type="region of interest" description="Disordered" evidence="2">
    <location>
        <begin position="384"/>
        <end position="405"/>
    </location>
</feature>
<evidence type="ECO:0000259" key="3">
    <source>
        <dbReference type="PROSITE" id="PS50110"/>
    </source>
</evidence>
<dbReference type="InterPro" id="IPR001789">
    <property type="entry name" value="Sig_transdc_resp-reg_receiver"/>
</dbReference>
<organism evidence="4 7">
    <name type="scientific">Marinomonas gallaica</name>
    <dbReference type="NCBI Taxonomy" id="1806667"/>
    <lineage>
        <taxon>Bacteria</taxon>
        <taxon>Pseudomonadati</taxon>
        <taxon>Pseudomonadota</taxon>
        <taxon>Gammaproteobacteria</taxon>
        <taxon>Oceanospirillales</taxon>
        <taxon>Oceanospirillaceae</taxon>
        <taxon>Marinomonas</taxon>
    </lineage>
</organism>
<dbReference type="InterPro" id="IPR011006">
    <property type="entry name" value="CheY-like_superfamily"/>
</dbReference>
<dbReference type="CDD" id="cd17589">
    <property type="entry name" value="REC_TPR"/>
    <property type="match status" value="1"/>
</dbReference>
<dbReference type="Proteomes" id="UP000092871">
    <property type="component" value="Unassembled WGS sequence"/>
</dbReference>
<gene>
    <name evidence="4" type="primary">cheY_5</name>
    <name evidence="5" type="synonym">cheY_2</name>
    <name evidence="4" type="ORF">MGA5115_03171</name>
    <name evidence="5" type="ORF">MGA5116_02575</name>
</gene>
<dbReference type="GO" id="GO:0000160">
    <property type="term" value="P:phosphorelay signal transduction system"/>
    <property type="evidence" value="ECO:0007669"/>
    <property type="project" value="InterPro"/>
</dbReference>
<dbReference type="OrthoDB" id="7298659at2"/>
<dbReference type="InterPro" id="IPR019734">
    <property type="entry name" value="TPR_rpt"/>
</dbReference>
<dbReference type="PANTHER" id="PTHR43228">
    <property type="entry name" value="TWO-COMPONENT RESPONSE REGULATOR"/>
    <property type="match status" value="1"/>
</dbReference>
<name>A0A1C3JVA9_9GAMM</name>